<accession>A0AAD9BAR7</accession>
<evidence type="ECO:0000313" key="2">
    <source>
        <dbReference type="Proteomes" id="UP001228049"/>
    </source>
</evidence>
<evidence type="ECO:0000313" key="1">
    <source>
        <dbReference type="EMBL" id="KAK1880241.1"/>
    </source>
</evidence>
<keyword evidence="2" id="KW-1185">Reference proteome</keyword>
<dbReference type="Proteomes" id="UP001228049">
    <property type="component" value="Unassembled WGS sequence"/>
</dbReference>
<proteinExistence type="predicted"/>
<protein>
    <submittedName>
        <fullName evidence="1">Nucleolar and spindle-associated protein 1</fullName>
    </submittedName>
</protein>
<dbReference type="EMBL" id="JASDAP010000025">
    <property type="protein sequence ID" value="KAK1880241.1"/>
    <property type="molecule type" value="Genomic_DNA"/>
</dbReference>
<name>A0AAD9BAR7_DISEL</name>
<gene>
    <name evidence="1" type="ORF">KUDE01_025769</name>
</gene>
<comment type="caution">
    <text evidence="1">The sequence shown here is derived from an EMBL/GenBank/DDBJ whole genome shotgun (WGS) entry which is preliminary data.</text>
</comment>
<reference evidence="1" key="1">
    <citation type="submission" date="2023-04" db="EMBL/GenBank/DDBJ databases">
        <title>Chromosome-level genome of Chaenocephalus aceratus.</title>
        <authorList>
            <person name="Park H."/>
        </authorList>
    </citation>
    <scope>NUCLEOTIDE SEQUENCE</scope>
    <source>
        <strain evidence="1">DE</strain>
        <tissue evidence="1">Muscle</tissue>
    </source>
</reference>
<sequence>MDIPVGFEDISRVCVPQLSPNGRYCFPCSPPRPPCPRNKSKTLLDTRAHQCGEPTPYIPAPHLCEPVGAARARPCSSDRRSSVCQAEWTNMSPSESIPVLLCLYRKLCRSVGFIDCSDMGAHV</sequence>
<dbReference type="AlphaFoldDB" id="A0AAD9BAR7"/>
<organism evidence="1 2">
    <name type="scientific">Dissostichus eleginoides</name>
    <name type="common">Patagonian toothfish</name>
    <name type="synonym">Dissostichus amissus</name>
    <dbReference type="NCBI Taxonomy" id="100907"/>
    <lineage>
        <taxon>Eukaryota</taxon>
        <taxon>Metazoa</taxon>
        <taxon>Chordata</taxon>
        <taxon>Craniata</taxon>
        <taxon>Vertebrata</taxon>
        <taxon>Euteleostomi</taxon>
        <taxon>Actinopterygii</taxon>
        <taxon>Neopterygii</taxon>
        <taxon>Teleostei</taxon>
        <taxon>Neoteleostei</taxon>
        <taxon>Acanthomorphata</taxon>
        <taxon>Eupercaria</taxon>
        <taxon>Perciformes</taxon>
        <taxon>Notothenioidei</taxon>
        <taxon>Nototheniidae</taxon>
        <taxon>Dissostichus</taxon>
    </lineage>
</organism>